<dbReference type="Proteomes" id="UP001222932">
    <property type="component" value="Unassembled WGS sequence"/>
</dbReference>
<comment type="caution">
    <text evidence="13">The sequence shown here is derived from an EMBL/GenBank/DDBJ whole genome shotgun (WGS) entry which is preliminary data.</text>
</comment>
<dbReference type="PROSITE" id="PS50896">
    <property type="entry name" value="LISH"/>
    <property type="match status" value="1"/>
</dbReference>
<reference evidence="13" key="1">
    <citation type="journal article" date="2023" name="BMC Genomics">
        <title>Chromosome-level genome assemblies of Cutaneotrichosporon spp. (Trichosporonales, Basidiomycota) reveal imbalanced evolution between nucleotide sequences and chromosome synteny.</title>
        <authorList>
            <person name="Kobayashi Y."/>
            <person name="Kayamori A."/>
            <person name="Aoki K."/>
            <person name="Shiwa Y."/>
            <person name="Matsutani M."/>
            <person name="Fujita N."/>
            <person name="Sugita T."/>
            <person name="Iwasaki W."/>
            <person name="Tanaka N."/>
            <person name="Takashima M."/>
        </authorList>
    </citation>
    <scope>NUCLEOTIDE SEQUENCE</scope>
    <source>
        <strain evidence="13">HIS016</strain>
    </source>
</reference>
<dbReference type="SMART" id="SM00667">
    <property type="entry name" value="LisH"/>
    <property type="match status" value="1"/>
</dbReference>
<keyword evidence="2" id="KW-0963">Cytoplasm</keyword>
<evidence type="ECO:0000256" key="7">
    <source>
        <dbReference type="ARBA" id="ARBA00022776"/>
    </source>
</evidence>
<dbReference type="InterPro" id="IPR015943">
    <property type="entry name" value="WD40/YVTN_repeat-like_dom_sf"/>
</dbReference>
<keyword evidence="4" id="KW-0132">Cell division</keyword>
<evidence type="ECO:0000256" key="4">
    <source>
        <dbReference type="ARBA" id="ARBA00022618"/>
    </source>
</evidence>
<keyword evidence="9" id="KW-0206">Cytoskeleton</keyword>
<dbReference type="GO" id="GO:0051301">
    <property type="term" value="P:cell division"/>
    <property type="evidence" value="ECO:0007669"/>
    <property type="project" value="UniProtKB-KW"/>
</dbReference>
<evidence type="ECO:0000259" key="12">
    <source>
        <dbReference type="Pfam" id="PF24951"/>
    </source>
</evidence>
<dbReference type="SUPFAM" id="SSF109925">
    <property type="entry name" value="Lissencephaly-1 protein (Lis-1, PAF-AH alpha) N-terminal domain"/>
    <property type="match status" value="1"/>
</dbReference>
<dbReference type="InterPro" id="IPR001680">
    <property type="entry name" value="WD40_rpt"/>
</dbReference>
<dbReference type="InterPro" id="IPR050505">
    <property type="entry name" value="WDR55/POC1"/>
</dbReference>
<keyword evidence="5" id="KW-0493">Microtubule</keyword>
<dbReference type="InterPro" id="IPR006594">
    <property type="entry name" value="LisH"/>
</dbReference>
<evidence type="ECO:0000256" key="1">
    <source>
        <dbReference type="ARBA" id="ARBA00022448"/>
    </source>
</evidence>
<dbReference type="SUPFAM" id="SSF50978">
    <property type="entry name" value="WD40 repeat-like"/>
    <property type="match status" value="1"/>
</dbReference>
<dbReference type="InterPro" id="IPR020472">
    <property type="entry name" value="WD40_PAC1"/>
</dbReference>
<feature type="repeat" description="WD" evidence="11">
    <location>
        <begin position="235"/>
        <end position="276"/>
    </location>
</feature>
<feature type="repeat" description="WD" evidence="11">
    <location>
        <begin position="317"/>
        <end position="342"/>
    </location>
</feature>
<keyword evidence="3 11" id="KW-0853">WD repeat</keyword>
<feature type="repeat" description="WD" evidence="11">
    <location>
        <begin position="108"/>
        <end position="149"/>
    </location>
</feature>
<dbReference type="PRINTS" id="PR00320">
    <property type="entry name" value="GPROTEINBRPT"/>
</dbReference>
<keyword evidence="8" id="KW-0175">Coiled coil</keyword>
<dbReference type="FunFam" id="1.20.960.30:FF:000002">
    <property type="entry name" value="Platelet-activating factor acetylhydrolase ib"/>
    <property type="match status" value="1"/>
</dbReference>
<evidence type="ECO:0000256" key="6">
    <source>
        <dbReference type="ARBA" id="ARBA00022737"/>
    </source>
</evidence>
<evidence type="ECO:0000256" key="11">
    <source>
        <dbReference type="PROSITE-ProRule" id="PRU00221"/>
    </source>
</evidence>
<dbReference type="PROSITE" id="PS50294">
    <property type="entry name" value="WD_REPEATS_REGION"/>
    <property type="match status" value="4"/>
</dbReference>
<feature type="repeat" description="WD" evidence="11">
    <location>
        <begin position="193"/>
        <end position="234"/>
    </location>
</feature>
<evidence type="ECO:0000256" key="8">
    <source>
        <dbReference type="ARBA" id="ARBA00023054"/>
    </source>
</evidence>
<evidence type="ECO:0000256" key="5">
    <source>
        <dbReference type="ARBA" id="ARBA00022701"/>
    </source>
</evidence>
<dbReference type="PIRSF" id="PIRSF037647">
    <property type="entry name" value="Dynein_regulator_Lis1"/>
    <property type="match status" value="1"/>
</dbReference>
<dbReference type="InterPro" id="IPR019775">
    <property type="entry name" value="WD40_repeat_CS"/>
</dbReference>
<organism evidence="13 14">
    <name type="scientific">Cutaneotrichosporon spelunceum</name>
    <dbReference type="NCBI Taxonomy" id="1672016"/>
    <lineage>
        <taxon>Eukaryota</taxon>
        <taxon>Fungi</taxon>
        <taxon>Dikarya</taxon>
        <taxon>Basidiomycota</taxon>
        <taxon>Agaricomycotina</taxon>
        <taxon>Tremellomycetes</taxon>
        <taxon>Trichosporonales</taxon>
        <taxon>Trichosporonaceae</taxon>
        <taxon>Cutaneotrichosporon</taxon>
    </lineage>
</organism>
<keyword evidence="1" id="KW-0813">Transport</keyword>
<keyword evidence="6" id="KW-0677">Repeat</keyword>
<proteinExistence type="predicted"/>
<dbReference type="EMBL" id="BTCM01000004">
    <property type="protein sequence ID" value="GMK57412.1"/>
    <property type="molecule type" value="Genomic_DNA"/>
</dbReference>
<evidence type="ECO:0000313" key="14">
    <source>
        <dbReference type="Proteomes" id="UP001222932"/>
    </source>
</evidence>
<evidence type="ECO:0000256" key="3">
    <source>
        <dbReference type="ARBA" id="ARBA00022574"/>
    </source>
</evidence>
<dbReference type="Gene3D" id="1.20.960.30">
    <property type="match status" value="1"/>
</dbReference>
<evidence type="ECO:0000256" key="10">
    <source>
        <dbReference type="ARBA" id="ARBA00023306"/>
    </source>
</evidence>
<protein>
    <recommendedName>
        <fullName evidence="12">PAC1-like LisH-like dimerisation domain-containing protein</fullName>
    </recommendedName>
</protein>
<dbReference type="Gene3D" id="2.130.10.10">
    <property type="entry name" value="YVTN repeat-like/Quinoprotein amine dehydrogenase"/>
    <property type="match status" value="1"/>
</dbReference>
<feature type="domain" description="PAC1-like LisH-like dimerisation" evidence="12">
    <location>
        <begin position="6"/>
        <end position="40"/>
    </location>
</feature>
<dbReference type="PROSITE" id="PS00678">
    <property type="entry name" value="WD_REPEATS_1"/>
    <property type="match status" value="2"/>
</dbReference>
<reference evidence="13" key="2">
    <citation type="submission" date="2023-06" db="EMBL/GenBank/DDBJ databases">
        <authorList>
            <person name="Kobayashi Y."/>
            <person name="Kayamori A."/>
            <person name="Aoki K."/>
            <person name="Shiwa Y."/>
            <person name="Fujita N."/>
            <person name="Sugita T."/>
            <person name="Iwasaki W."/>
            <person name="Tanaka N."/>
            <person name="Takashima M."/>
        </authorList>
    </citation>
    <scope>NUCLEOTIDE SEQUENCE</scope>
    <source>
        <strain evidence="13">HIS016</strain>
    </source>
</reference>
<evidence type="ECO:0000313" key="13">
    <source>
        <dbReference type="EMBL" id="GMK57412.1"/>
    </source>
</evidence>
<dbReference type="InterPro" id="IPR017252">
    <property type="entry name" value="Dynein_regulator_LIS1"/>
</dbReference>
<sequence length="347" mass="38228">MSLLSDRQKEEMHRAMLSYLQAAGMNETFAALAREGDLVDFDPSEAKGKYSGLLEKKWTSVIRLQKKIMDLESRNTALLAELASPTRATASTSSSAPFIPREPPRHTLLSHRAPISRVAFHPTWTVIASASEDFSVKIWDWESGDFECTVKGHTKAVTDVDFDPKGNVMVTCSTDLTIKLWDPANGYKNTKTLHGHDHSVSSVRFMPTGEQLISASRDKTIRVWDVSTGYCIKTLNGHSDWVREVVSSEDGRWLVSASNDQTARVWDMASGETKAELRGHEHVVQCVVFAPVVSYAAIRELSGLPAAAAGDRAKAPGAFVATGSRDKVIRLWDAVSGQCLRVLIWTP</sequence>
<keyword evidence="14" id="KW-1185">Reference proteome</keyword>
<accession>A0AAD3YCZ1</accession>
<dbReference type="InterPro" id="IPR036322">
    <property type="entry name" value="WD40_repeat_dom_sf"/>
</dbReference>
<evidence type="ECO:0000256" key="2">
    <source>
        <dbReference type="ARBA" id="ARBA00022490"/>
    </source>
</evidence>
<dbReference type="InterPro" id="IPR037190">
    <property type="entry name" value="LIS1_N"/>
</dbReference>
<gene>
    <name evidence="13" type="primary">LIS1</name>
    <name evidence="13" type="ORF">CspeluHIS016_0402460</name>
</gene>
<dbReference type="PANTHER" id="PTHR44019:SF8">
    <property type="entry name" value="POC1 CENTRIOLAR PROTEIN HOMOLOG"/>
    <property type="match status" value="1"/>
</dbReference>
<dbReference type="CDD" id="cd00200">
    <property type="entry name" value="WD40"/>
    <property type="match status" value="1"/>
</dbReference>
<dbReference type="PROSITE" id="PS50082">
    <property type="entry name" value="WD_REPEATS_2"/>
    <property type="match status" value="5"/>
</dbReference>
<dbReference type="SMART" id="SM00320">
    <property type="entry name" value="WD40"/>
    <property type="match status" value="5"/>
</dbReference>
<name>A0AAD3YCZ1_9TREE</name>
<dbReference type="PANTHER" id="PTHR44019">
    <property type="entry name" value="WD REPEAT-CONTAINING PROTEIN 55"/>
    <property type="match status" value="1"/>
</dbReference>
<dbReference type="GO" id="GO:0005874">
    <property type="term" value="C:microtubule"/>
    <property type="evidence" value="ECO:0007669"/>
    <property type="project" value="UniProtKB-KW"/>
</dbReference>
<keyword evidence="10" id="KW-0131">Cell cycle</keyword>
<dbReference type="Pfam" id="PF00400">
    <property type="entry name" value="WD40"/>
    <property type="match status" value="5"/>
</dbReference>
<feature type="repeat" description="WD" evidence="11">
    <location>
        <begin position="150"/>
        <end position="182"/>
    </location>
</feature>
<dbReference type="AlphaFoldDB" id="A0AAD3YCZ1"/>
<dbReference type="InterPro" id="IPR056795">
    <property type="entry name" value="PAC1-like_LisH-like_dom"/>
</dbReference>
<evidence type="ECO:0000256" key="9">
    <source>
        <dbReference type="ARBA" id="ARBA00023212"/>
    </source>
</evidence>
<keyword evidence="7" id="KW-0498">Mitosis</keyword>
<dbReference type="Pfam" id="PF24951">
    <property type="entry name" value="LisH_PAC1"/>
    <property type="match status" value="1"/>
</dbReference>